<dbReference type="RefSeq" id="WP_090029947.1">
    <property type="nucleotide sequence ID" value="NZ_BONM01000013.1"/>
</dbReference>
<dbReference type="PANTHER" id="PTHR32027">
    <property type="entry name" value="CYTOSINE DEAMINASE"/>
    <property type="match status" value="1"/>
</dbReference>
<dbReference type="SUPFAM" id="SSF51556">
    <property type="entry name" value="Metallo-dependent hydrolases"/>
    <property type="match status" value="1"/>
</dbReference>
<organism evidence="3 4">
    <name type="scientific">Cellulomonas marina</name>
    <dbReference type="NCBI Taxonomy" id="988821"/>
    <lineage>
        <taxon>Bacteria</taxon>
        <taxon>Bacillati</taxon>
        <taxon>Actinomycetota</taxon>
        <taxon>Actinomycetes</taxon>
        <taxon>Micrococcales</taxon>
        <taxon>Cellulomonadaceae</taxon>
        <taxon>Cellulomonas</taxon>
    </lineage>
</organism>
<feature type="domain" description="Amidohydrolase 3" evidence="2">
    <location>
        <begin position="106"/>
        <end position="406"/>
    </location>
</feature>
<dbReference type="InterPro" id="IPR032466">
    <property type="entry name" value="Metal_Hydrolase"/>
</dbReference>
<sequence>MTSVLPQPLRLIRNATLADGRLVDVALDGATVAAVTPAAGPAGDSGDHSAGDSAAGDDVLDLTGFVLLPAPAEPHAHLDKALSWDRIRPPMGDLRRAIESWQAYAATMDVDEIADRARTQLLDMLAQGTTAVRSHVDVLLGPEPLRGAQALVRVREELAGLVDLELVALASHLSDDASVEAVLDLGVELVGGAPHLAPDPQHEVARLLALARRRGRGVDLHADEGLGGADTLTTYARTVRDWPAGTSLSAGHCVRLGTLAGDELAAAVAEVRASDIGVISLPITNLYLQGWEHPVSTPRGLTALRALLDAGVRVAAGADNVRDPFNPVGRGDALETASLLVTAGHLTLDEAYAAVSTGARSVLHLPVAGVVPGAAAELLAVRGADLAEVVATASPDRYVVHAGRLVARTRVERTVAAPATALPTGPLDAAGPAAAPAPRPDALLTGTR</sequence>
<feature type="region of interest" description="Disordered" evidence="1">
    <location>
        <begin position="421"/>
        <end position="448"/>
    </location>
</feature>
<protein>
    <submittedName>
        <fullName evidence="3">Cytosine deaminase</fullName>
    </submittedName>
</protein>
<dbReference type="Proteomes" id="UP000199012">
    <property type="component" value="Unassembled WGS sequence"/>
</dbReference>
<evidence type="ECO:0000313" key="4">
    <source>
        <dbReference type="Proteomes" id="UP000199012"/>
    </source>
</evidence>
<reference evidence="3 4" key="1">
    <citation type="submission" date="2016-10" db="EMBL/GenBank/DDBJ databases">
        <authorList>
            <person name="de Groot N.N."/>
        </authorList>
    </citation>
    <scope>NUCLEOTIDE SEQUENCE [LARGE SCALE GENOMIC DNA]</scope>
    <source>
        <strain evidence="3 4">CGMCC 4.6945</strain>
    </source>
</reference>
<dbReference type="Pfam" id="PF07969">
    <property type="entry name" value="Amidohydro_3"/>
    <property type="match status" value="1"/>
</dbReference>
<dbReference type="PANTHER" id="PTHR32027:SF9">
    <property type="entry name" value="BLL3847 PROTEIN"/>
    <property type="match status" value="1"/>
</dbReference>
<dbReference type="InterPro" id="IPR013108">
    <property type="entry name" value="Amidohydro_3"/>
</dbReference>
<dbReference type="Gene3D" id="2.30.40.10">
    <property type="entry name" value="Urease, subunit C, domain 1"/>
    <property type="match status" value="1"/>
</dbReference>
<proteinExistence type="predicted"/>
<name>A0A1I0V893_9CELL</name>
<gene>
    <name evidence="3" type="ORF">SAMN05421867_101234</name>
</gene>
<dbReference type="STRING" id="988821.SAMN05421867_101234"/>
<dbReference type="Gene3D" id="3.20.20.140">
    <property type="entry name" value="Metal-dependent hydrolases"/>
    <property type="match status" value="1"/>
</dbReference>
<evidence type="ECO:0000256" key="1">
    <source>
        <dbReference type="SAM" id="MobiDB-lite"/>
    </source>
</evidence>
<dbReference type="InterPro" id="IPR052349">
    <property type="entry name" value="Metallo-hydrolase_Enzymes"/>
</dbReference>
<dbReference type="GO" id="GO:0016814">
    <property type="term" value="F:hydrolase activity, acting on carbon-nitrogen (but not peptide) bonds, in cyclic amidines"/>
    <property type="evidence" value="ECO:0007669"/>
    <property type="project" value="TreeGrafter"/>
</dbReference>
<accession>A0A1I0V893</accession>
<dbReference type="InterPro" id="IPR011059">
    <property type="entry name" value="Metal-dep_hydrolase_composite"/>
</dbReference>
<dbReference type="OrthoDB" id="3366604at2"/>
<dbReference type="EMBL" id="FOKA01000001">
    <property type="protein sequence ID" value="SFA72555.1"/>
    <property type="molecule type" value="Genomic_DNA"/>
</dbReference>
<evidence type="ECO:0000313" key="3">
    <source>
        <dbReference type="EMBL" id="SFA72555.1"/>
    </source>
</evidence>
<keyword evidence="4" id="KW-1185">Reference proteome</keyword>
<dbReference type="AlphaFoldDB" id="A0A1I0V893"/>
<evidence type="ECO:0000259" key="2">
    <source>
        <dbReference type="Pfam" id="PF07969"/>
    </source>
</evidence>